<reference evidence="3 4" key="1">
    <citation type="submission" date="2017-09" db="EMBL/GenBank/DDBJ databases">
        <title>Bacterial strain isolated from the female urinary microbiota.</title>
        <authorList>
            <person name="Thomas-White K."/>
            <person name="Kumar N."/>
            <person name="Forster S."/>
            <person name="Putonti C."/>
            <person name="Lawley T."/>
            <person name="Wolfe A.J."/>
        </authorList>
    </citation>
    <scope>NUCLEOTIDE SEQUENCE [LARGE SCALE GENOMIC DNA]</scope>
    <source>
        <strain evidence="3 4">UMB1301</strain>
    </source>
</reference>
<dbReference type="PROSITE" id="PS01047">
    <property type="entry name" value="HMA_1"/>
    <property type="match status" value="1"/>
</dbReference>
<organism evidence="3 4">
    <name type="scientific">Brevibacterium paucivorans</name>
    <dbReference type="NCBI Taxonomy" id="170994"/>
    <lineage>
        <taxon>Bacteria</taxon>
        <taxon>Bacillati</taxon>
        <taxon>Actinomycetota</taxon>
        <taxon>Actinomycetes</taxon>
        <taxon>Micrococcales</taxon>
        <taxon>Brevibacteriaceae</taxon>
        <taxon>Brevibacterium</taxon>
    </lineage>
</organism>
<dbReference type="InterPro" id="IPR017969">
    <property type="entry name" value="Heavy-metal-associated_CS"/>
</dbReference>
<dbReference type="InterPro" id="IPR006121">
    <property type="entry name" value="HMA_dom"/>
</dbReference>
<name>A0A2N6VJY5_9MICO</name>
<dbReference type="InterPro" id="IPR036163">
    <property type="entry name" value="HMA_dom_sf"/>
</dbReference>
<protein>
    <submittedName>
        <fullName evidence="3">Heavy metal transporter</fullName>
    </submittedName>
</protein>
<keyword evidence="1" id="KW-0479">Metal-binding</keyword>
<evidence type="ECO:0000313" key="4">
    <source>
        <dbReference type="Proteomes" id="UP000235598"/>
    </source>
</evidence>
<dbReference type="Proteomes" id="UP000235598">
    <property type="component" value="Unassembled WGS sequence"/>
</dbReference>
<dbReference type="CDD" id="cd00371">
    <property type="entry name" value="HMA"/>
    <property type="match status" value="1"/>
</dbReference>
<dbReference type="AlphaFoldDB" id="A0A2N6VJY5"/>
<feature type="domain" description="HMA" evidence="2">
    <location>
        <begin position="1"/>
        <end position="65"/>
    </location>
</feature>
<dbReference type="GO" id="GO:0046872">
    <property type="term" value="F:metal ion binding"/>
    <property type="evidence" value="ECO:0007669"/>
    <property type="project" value="UniProtKB-KW"/>
</dbReference>
<evidence type="ECO:0000313" key="3">
    <source>
        <dbReference type="EMBL" id="PMD04404.1"/>
    </source>
</evidence>
<evidence type="ECO:0000259" key="2">
    <source>
        <dbReference type="PROSITE" id="PS50846"/>
    </source>
</evidence>
<sequence>MNVSGLTCNHCVNAVKDELGAIDGVQSVDVELVEGGISPVTIESTIPLADAHVNDAIDEAGYTIVK</sequence>
<dbReference type="PROSITE" id="PS50846">
    <property type="entry name" value="HMA_2"/>
    <property type="match status" value="1"/>
</dbReference>
<dbReference type="EMBL" id="PNHK01000093">
    <property type="protein sequence ID" value="PMD04404.1"/>
    <property type="molecule type" value="Genomic_DNA"/>
</dbReference>
<dbReference type="Gene3D" id="3.30.70.100">
    <property type="match status" value="1"/>
</dbReference>
<gene>
    <name evidence="3" type="ORF">CJ199_12250</name>
</gene>
<dbReference type="OrthoDB" id="9813965at2"/>
<accession>A0A2N6VJY5</accession>
<evidence type="ECO:0000256" key="1">
    <source>
        <dbReference type="ARBA" id="ARBA00022723"/>
    </source>
</evidence>
<dbReference type="SUPFAM" id="SSF55008">
    <property type="entry name" value="HMA, heavy metal-associated domain"/>
    <property type="match status" value="1"/>
</dbReference>
<comment type="caution">
    <text evidence="3">The sequence shown here is derived from an EMBL/GenBank/DDBJ whole genome shotgun (WGS) entry which is preliminary data.</text>
</comment>
<dbReference type="Pfam" id="PF00403">
    <property type="entry name" value="HMA"/>
    <property type="match status" value="1"/>
</dbReference>
<proteinExistence type="predicted"/>